<evidence type="ECO:0008006" key="3">
    <source>
        <dbReference type="Google" id="ProtNLM"/>
    </source>
</evidence>
<accession>A0A1F6CJM0</accession>
<dbReference type="EMBL" id="MFKU01000004">
    <property type="protein sequence ID" value="OGG49180.1"/>
    <property type="molecule type" value="Genomic_DNA"/>
</dbReference>
<evidence type="ECO:0000313" key="1">
    <source>
        <dbReference type="EMBL" id="OGG49180.1"/>
    </source>
</evidence>
<proteinExistence type="predicted"/>
<evidence type="ECO:0000313" key="2">
    <source>
        <dbReference type="Proteomes" id="UP000178815"/>
    </source>
</evidence>
<dbReference type="Proteomes" id="UP000178815">
    <property type="component" value="Unassembled WGS sequence"/>
</dbReference>
<dbReference type="STRING" id="1798481.A2678_00950"/>
<dbReference type="InterPro" id="IPR036388">
    <property type="entry name" value="WH-like_DNA-bd_sf"/>
</dbReference>
<dbReference type="Gene3D" id="1.10.10.10">
    <property type="entry name" value="Winged helix-like DNA-binding domain superfamily/Winged helix DNA-binding domain"/>
    <property type="match status" value="1"/>
</dbReference>
<organism evidence="1 2">
    <name type="scientific">Candidatus Kaiserbacteria bacterium RIFCSPHIGHO2_01_FULL_53_31</name>
    <dbReference type="NCBI Taxonomy" id="1798481"/>
    <lineage>
        <taxon>Bacteria</taxon>
        <taxon>Candidatus Kaiseribacteriota</taxon>
    </lineage>
</organism>
<comment type="caution">
    <text evidence="1">The sequence shown here is derived from an EMBL/GenBank/DDBJ whole genome shotgun (WGS) entry which is preliminary data.</text>
</comment>
<name>A0A1F6CJM0_9BACT</name>
<dbReference type="AlphaFoldDB" id="A0A1F6CJM0"/>
<reference evidence="1 2" key="1">
    <citation type="journal article" date="2016" name="Nat. Commun.">
        <title>Thousands of microbial genomes shed light on interconnected biogeochemical processes in an aquifer system.</title>
        <authorList>
            <person name="Anantharaman K."/>
            <person name="Brown C.T."/>
            <person name="Hug L.A."/>
            <person name="Sharon I."/>
            <person name="Castelle C.J."/>
            <person name="Probst A.J."/>
            <person name="Thomas B.C."/>
            <person name="Singh A."/>
            <person name="Wilkins M.J."/>
            <person name="Karaoz U."/>
            <person name="Brodie E.L."/>
            <person name="Williams K.H."/>
            <person name="Hubbard S.S."/>
            <person name="Banfield J.F."/>
        </authorList>
    </citation>
    <scope>NUCLEOTIDE SEQUENCE [LARGE SCALE GENOMIC DNA]</scope>
</reference>
<protein>
    <recommendedName>
        <fullName evidence="3">HTH deoR-type domain-containing protein</fullName>
    </recommendedName>
</protein>
<gene>
    <name evidence="1" type="ORF">A2678_00950</name>
</gene>
<sequence>MRHELLSIGHKADSGDRDVKNKSAKYGDFVLEKTIFNNIFEKDIRRVFMYKKAERLAKALCLIAPAFTESSSLRCRIDEIAIGLIDAAILPVSAARDALSRHLLTLSSILSMARTTGLLSPMNAELISRETHFLLQEVAAYEEPQISFDEAPTLSNIAKVALKQETILHSAESKRIDSTHAVRGEQSSRDKGHIKDTARLSGNRIKDRQEAVMSVIRNKGIASIKDISGMIRGVSEKTIQRELLALIEQGIVLKRGERRWSTYSLA</sequence>